<dbReference type="InterPro" id="IPR002864">
    <property type="entry name" value="Acyl-ACP_thioesterase_NHD"/>
</dbReference>
<dbReference type="AlphaFoldDB" id="A0A6I4SJL2"/>
<keyword evidence="3" id="KW-1185">Reference proteome</keyword>
<dbReference type="OrthoDB" id="9801517at2"/>
<sequence>MVVAHRITSAGVSSDNLAFDILFLFARRLLLTQPFRKIFTAAPDHIDEMGHVNNAVWVQWVQDMATAHWDAVADPAHAAEFVWLVTRHEIDYRGNIAAGESVTGETWIPGEAKGAQSARRVDFTNDAGKVIVSAKTMWAMLHRETGRLARVRPEVIAPFIVNHE</sequence>
<dbReference type="Proteomes" id="UP000468943">
    <property type="component" value="Unassembled WGS sequence"/>
</dbReference>
<name>A0A6I4SJL2_9SPHN</name>
<proteinExistence type="predicted"/>
<dbReference type="SUPFAM" id="SSF54637">
    <property type="entry name" value="Thioesterase/thiol ester dehydrase-isomerase"/>
    <property type="match status" value="1"/>
</dbReference>
<evidence type="ECO:0000259" key="1">
    <source>
        <dbReference type="Pfam" id="PF01643"/>
    </source>
</evidence>
<evidence type="ECO:0000313" key="2">
    <source>
        <dbReference type="EMBL" id="MXO55939.1"/>
    </source>
</evidence>
<organism evidence="2 3">
    <name type="scientific">Pontixanthobacter gangjinensis</name>
    <dbReference type="NCBI Taxonomy" id="1028742"/>
    <lineage>
        <taxon>Bacteria</taxon>
        <taxon>Pseudomonadati</taxon>
        <taxon>Pseudomonadota</taxon>
        <taxon>Alphaproteobacteria</taxon>
        <taxon>Sphingomonadales</taxon>
        <taxon>Erythrobacteraceae</taxon>
        <taxon>Pontixanthobacter</taxon>
    </lineage>
</organism>
<dbReference type="Pfam" id="PF01643">
    <property type="entry name" value="Acyl-ACP_TE"/>
    <property type="match status" value="1"/>
</dbReference>
<protein>
    <submittedName>
        <fullName evidence="2">Acyl-CoA thioesterase</fullName>
    </submittedName>
</protein>
<dbReference type="GO" id="GO:0006633">
    <property type="term" value="P:fatty acid biosynthetic process"/>
    <property type="evidence" value="ECO:0007669"/>
    <property type="project" value="InterPro"/>
</dbReference>
<dbReference type="CDD" id="cd00586">
    <property type="entry name" value="4HBT"/>
    <property type="match status" value="1"/>
</dbReference>
<dbReference type="GO" id="GO:0016790">
    <property type="term" value="F:thiolester hydrolase activity"/>
    <property type="evidence" value="ECO:0007669"/>
    <property type="project" value="InterPro"/>
</dbReference>
<gene>
    <name evidence="2" type="ORF">GRI36_03490</name>
</gene>
<dbReference type="EMBL" id="WTYS01000001">
    <property type="protein sequence ID" value="MXO55939.1"/>
    <property type="molecule type" value="Genomic_DNA"/>
</dbReference>
<feature type="domain" description="Acyl-ACP thioesterase N-terminal hotdog" evidence="1">
    <location>
        <begin position="35"/>
        <end position="159"/>
    </location>
</feature>
<dbReference type="InterPro" id="IPR029069">
    <property type="entry name" value="HotDog_dom_sf"/>
</dbReference>
<accession>A0A6I4SJL2</accession>
<dbReference type="Gene3D" id="3.10.129.10">
    <property type="entry name" value="Hotdog Thioesterase"/>
    <property type="match status" value="1"/>
</dbReference>
<reference evidence="2 3" key="1">
    <citation type="submission" date="2019-12" db="EMBL/GenBank/DDBJ databases">
        <title>Genomic-based taxomic classification of the family Erythrobacteraceae.</title>
        <authorList>
            <person name="Xu L."/>
        </authorList>
    </citation>
    <scope>NUCLEOTIDE SEQUENCE [LARGE SCALE GENOMIC DNA]</scope>
    <source>
        <strain evidence="2 3">JCM 17802</strain>
    </source>
</reference>
<comment type="caution">
    <text evidence="2">The sequence shown here is derived from an EMBL/GenBank/DDBJ whole genome shotgun (WGS) entry which is preliminary data.</text>
</comment>
<evidence type="ECO:0000313" key="3">
    <source>
        <dbReference type="Proteomes" id="UP000468943"/>
    </source>
</evidence>